<dbReference type="PROSITE" id="PS50026">
    <property type="entry name" value="EGF_3"/>
    <property type="match status" value="1"/>
</dbReference>
<sequence>MIILAAVVVWVVVRAQCHSNCHQKGVCVGTRCACFEGYEGADCSLRSCPEGVAWSDVARGEDVAHGRAICSNRGRCDYSKGICVCDANFGGLACERLECDCNGRGECVSLEEASRRFDGYRLNRSSSVAYDAWDAGKIYGCVCDPGFVGYDCSRLECDRGDDRRTVGGRDEVVNLYCEGRNQTFTLWFMGEETEMLGPSSRAEDLERALGSLRSLVTTTTGVFYPKPIQVTTKTGGTLCSEEGTLTTIRFLREAGDLPPFYVQDNDMGGVVFFQTNQTLNCSCAAAECGGWFSLLFDGHETTKLKWDSSGADVEAALLALPTIDVLRTSGSLCPHGELVVSFESRSTQPALSVVNSLLRGGVPGGTLSVRTSDGTRERGYCNNAGFCDESGGDIPLAKQGTCACDFGSAFDADFGSCGRPIYNTSAWTGIQRCAGYVLDGVGIEPVNIQRLYVMDALNTTAITPENETTSITSSYPGLYADDLSANARSGVYKVEHLFNMSNQSAAGCALDLSYRVLYYVDQSVGGVRRRPLDNITTLVETVFSGVSKTIDGLTLNLLFGERTGYATDPGATNAFDGRIYKFYLDSGRVENVTIEGIRLQDPRGIALDLEHRKMYWCDSHDATVADGKVYRANMDDGTSGMVILERSLRDPTGLVLDLRNHTMIVADTGKLVKADMAYELSDGSDLAFYRNRTWFQIIATEYVDFEASVKPILRPEGVVIDTVRNYLYWTDRWAGGVFFCDTNGTYGALRPRLFQQHSAPRGLAIDNGLGPLESLTAYDCYGHGYCGGPKENFRCVCDDGWYGNCNMSTCPTGPAWFDQPDPRAHREAVCSNAGICDAATGECACRAGFEGGACERMSCPTTNEAPCSGHGSCLTMRQLALQSTHNGVASPFEYGRNTTTAWDADHVQGCLCRSEGYWNGTLQNLSDWTGHDCSLRTCPTGSSSSSSHLFFFETQTIECDAAGGTFKLKFREAETEPIPALASLDSLKASLLRLETIGSVVVVSGNDLVCNGTSANITFTSELGDLPLLQADATRLLAGGTLRISEVVKGTKEDLECSLNGLCDATKGECSQRSQ</sequence>
<comment type="caution">
    <text evidence="5">The sequence shown here is derived from an EMBL/GenBank/DDBJ whole genome shotgun (WGS) entry which is preliminary data.</text>
</comment>
<keyword evidence="1 2" id="KW-1015">Disulfide bond</keyword>
<accession>A0AAD7UHN5</accession>
<evidence type="ECO:0000313" key="6">
    <source>
        <dbReference type="Proteomes" id="UP001230188"/>
    </source>
</evidence>
<dbReference type="SMART" id="SM00135">
    <property type="entry name" value="LY"/>
    <property type="match status" value="3"/>
</dbReference>
<dbReference type="PRINTS" id="PR00011">
    <property type="entry name" value="EGFLAMININ"/>
</dbReference>
<feature type="chain" id="PRO_5042109585" description="EGF-like domain-containing protein" evidence="3">
    <location>
        <begin position="16"/>
        <end position="1075"/>
    </location>
</feature>
<dbReference type="InterPro" id="IPR011042">
    <property type="entry name" value="6-blade_b-propeller_TolB-like"/>
</dbReference>
<dbReference type="Gene3D" id="2.170.300.10">
    <property type="entry name" value="Tie2 ligand-binding domain superfamily"/>
    <property type="match status" value="1"/>
</dbReference>
<evidence type="ECO:0000259" key="4">
    <source>
        <dbReference type="PROSITE" id="PS50026"/>
    </source>
</evidence>
<gene>
    <name evidence="5" type="ORF">CTAYLR_000581</name>
</gene>
<dbReference type="SMART" id="SM00181">
    <property type="entry name" value="EGF"/>
    <property type="match status" value="3"/>
</dbReference>
<dbReference type="PROSITE" id="PS00022">
    <property type="entry name" value="EGF_1"/>
    <property type="match status" value="2"/>
</dbReference>
<dbReference type="InterPro" id="IPR000033">
    <property type="entry name" value="LDLR_classB_rpt"/>
</dbReference>
<protein>
    <recommendedName>
        <fullName evidence="4">EGF-like domain-containing protein</fullName>
    </recommendedName>
</protein>
<name>A0AAD7UHN5_9STRA</name>
<feature type="domain" description="EGF-like" evidence="4">
    <location>
        <begin position="819"/>
        <end position="855"/>
    </location>
</feature>
<dbReference type="Pfam" id="PF07974">
    <property type="entry name" value="EGF_2"/>
    <property type="match status" value="1"/>
</dbReference>
<dbReference type="PANTHER" id="PTHR24044">
    <property type="entry name" value="NOTCH LIGAND FAMILY MEMBER"/>
    <property type="match status" value="1"/>
</dbReference>
<keyword evidence="3" id="KW-0732">Signal</keyword>
<comment type="caution">
    <text evidence="2">Lacks conserved residue(s) required for the propagation of feature annotation.</text>
</comment>
<dbReference type="PROSITE" id="PS01186">
    <property type="entry name" value="EGF_2"/>
    <property type="match status" value="1"/>
</dbReference>
<dbReference type="Gene3D" id="2.120.10.30">
    <property type="entry name" value="TolB, C-terminal domain"/>
    <property type="match status" value="1"/>
</dbReference>
<keyword evidence="6" id="KW-1185">Reference proteome</keyword>
<feature type="disulfide bond" evidence="2">
    <location>
        <begin position="845"/>
        <end position="854"/>
    </location>
</feature>
<dbReference type="AlphaFoldDB" id="A0AAD7UHN5"/>
<dbReference type="InterPro" id="IPR050906">
    <property type="entry name" value="Notch_signaling"/>
</dbReference>
<organism evidence="5 6">
    <name type="scientific">Chrysophaeum taylorii</name>
    <dbReference type="NCBI Taxonomy" id="2483200"/>
    <lineage>
        <taxon>Eukaryota</taxon>
        <taxon>Sar</taxon>
        <taxon>Stramenopiles</taxon>
        <taxon>Ochrophyta</taxon>
        <taxon>Pelagophyceae</taxon>
        <taxon>Pelagomonadales</taxon>
        <taxon>Pelagomonadaceae</taxon>
        <taxon>Chrysophaeum</taxon>
    </lineage>
</organism>
<dbReference type="InterPro" id="IPR013111">
    <property type="entry name" value="EGF_extracell"/>
</dbReference>
<evidence type="ECO:0000256" key="3">
    <source>
        <dbReference type="SAM" id="SignalP"/>
    </source>
</evidence>
<reference evidence="5" key="1">
    <citation type="submission" date="2023-01" db="EMBL/GenBank/DDBJ databases">
        <title>Metagenome sequencing of chrysophaentin producing Chrysophaeum taylorii.</title>
        <authorList>
            <person name="Davison J."/>
            <person name="Bewley C."/>
        </authorList>
    </citation>
    <scope>NUCLEOTIDE SEQUENCE</scope>
    <source>
        <strain evidence="5">NIES-1699</strain>
    </source>
</reference>
<evidence type="ECO:0000256" key="2">
    <source>
        <dbReference type="PROSITE-ProRule" id="PRU00076"/>
    </source>
</evidence>
<keyword evidence="2" id="KW-0245">EGF-like domain</keyword>
<evidence type="ECO:0000313" key="5">
    <source>
        <dbReference type="EMBL" id="KAJ8605880.1"/>
    </source>
</evidence>
<proteinExistence type="predicted"/>
<dbReference type="Proteomes" id="UP001230188">
    <property type="component" value="Unassembled WGS sequence"/>
</dbReference>
<dbReference type="PANTHER" id="PTHR24044:SF420">
    <property type="entry name" value="DELTA AND NOTCH-LIKE EPIDERMAL GROWTH FACTOR-RELATED RECEPTOR ISOFORM X1"/>
    <property type="match status" value="1"/>
</dbReference>
<dbReference type="SUPFAM" id="SSF63825">
    <property type="entry name" value="YWTD domain"/>
    <property type="match status" value="1"/>
</dbReference>
<feature type="signal peptide" evidence="3">
    <location>
        <begin position="1"/>
        <end position="15"/>
    </location>
</feature>
<evidence type="ECO:0000256" key="1">
    <source>
        <dbReference type="ARBA" id="ARBA00023157"/>
    </source>
</evidence>
<dbReference type="EMBL" id="JAQMWT010000309">
    <property type="protein sequence ID" value="KAJ8605880.1"/>
    <property type="molecule type" value="Genomic_DNA"/>
</dbReference>
<dbReference type="InterPro" id="IPR000742">
    <property type="entry name" value="EGF"/>
</dbReference>
<dbReference type="Gene3D" id="2.10.25.10">
    <property type="entry name" value="Laminin"/>
    <property type="match status" value="1"/>
</dbReference>